<sequence length="500" mass="53245">MALRHFGKKSLAFAGIAVTAALILSGCTGGGTDSSSLPTVDVGLVLEPTNLDIRTTTGIALDQVLIDNVYQGLVGRTSTNDIVDVIAKSHSVSKDGLTYTFPLNTGITFDDGNTLTADDVVWSIDQVRTNAKYAGNADLANVTSVTKDGDNTVVLTLSKPNSNLLWALSGRAGLVLEKAAKNKLNTTAIGTGPYKLSSWKQGDSLTLVRNPDYWGDKAKVGKIVFRYITDASAQANALVNGDTQVQTQFDATLTKQLDSDKDLVIHRGKTTDKYTLAFNNAVAPFTDIRVRQAIRQAIDVKAILKTIGGAGVAQGGPIPEIDPGYENLDSVDAYDPANAKKLLAEAGQTNLNLTLTIPNFYGTTVADVLVSQLAAVGITLKVNSVEFATWLTDVYTNHDFQLSYVDHAESHDFGNWANPKYYFGYSNPQVDALYTESLAATDPAVAAAKLKQAAKLVAEDAPAEWLFTATTLTVIKKGISGFPTDSTSARLNLAKLSVKG</sequence>
<dbReference type="AlphaFoldDB" id="A0A934SM26"/>
<dbReference type="EMBL" id="JAEPES010000002">
    <property type="protein sequence ID" value="MBK4347457.1"/>
    <property type="molecule type" value="Genomic_DNA"/>
</dbReference>
<protein>
    <submittedName>
        <fullName evidence="3">ABC transporter substrate-binding protein</fullName>
    </submittedName>
</protein>
<dbReference type="Proteomes" id="UP000636458">
    <property type="component" value="Unassembled WGS sequence"/>
</dbReference>
<dbReference type="PANTHER" id="PTHR30290:SF38">
    <property type="entry name" value="D,D-DIPEPTIDE-BINDING PERIPLASMIC PROTEIN DDPA-RELATED"/>
    <property type="match status" value="1"/>
</dbReference>
<dbReference type="PIRSF" id="PIRSF002741">
    <property type="entry name" value="MppA"/>
    <property type="match status" value="1"/>
</dbReference>
<name>A0A934SM26_9MICO</name>
<dbReference type="GO" id="GO:1904680">
    <property type="term" value="F:peptide transmembrane transporter activity"/>
    <property type="evidence" value="ECO:0007669"/>
    <property type="project" value="TreeGrafter"/>
</dbReference>
<dbReference type="InterPro" id="IPR000914">
    <property type="entry name" value="SBP_5_dom"/>
</dbReference>
<dbReference type="Gene3D" id="3.90.76.10">
    <property type="entry name" value="Dipeptide-binding Protein, Domain 1"/>
    <property type="match status" value="1"/>
</dbReference>
<proteinExistence type="predicted"/>
<keyword evidence="1" id="KW-0732">Signal</keyword>
<dbReference type="CDD" id="cd08494">
    <property type="entry name" value="PBP2_NikA_DppA_OppA_like_6"/>
    <property type="match status" value="1"/>
</dbReference>
<accession>A0A934SM26</accession>
<dbReference type="GO" id="GO:0043190">
    <property type="term" value="C:ATP-binding cassette (ABC) transporter complex"/>
    <property type="evidence" value="ECO:0007669"/>
    <property type="project" value="InterPro"/>
</dbReference>
<dbReference type="Gene3D" id="3.10.105.10">
    <property type="entry name" value="Dipeptide-binding Protein, Domain 3"/>
    <property type="match status" value="1"/>
</dbReference>
<dbReference type="InterPro" id="IPR030678">
    <property type="entry name" value="Peptide/Ni-bd"/>
</dbReference>
<comment type="caution">
    <text evidence="3">The sequence shown here is derived from an EMBL/GenBank/DDBJ whole genome shotgun (WGS) entry which is preliminary data.</text>
</comment>
<dbReference type="SUPFAM" id="SSF53850">
    <property type="entry name" value="Periplasmic binding protein-like II"/>
    <property type="match status" value="1"/>
</dbReference>
<evidence type="ECO:0000313" key="4">
    <source>
        <dbReference type="Proteomes" id="UP000636458"/>
    </source>
</evidence>
<dbReference type="RefSeq" id="WP_200555806.1">
    <property type="nucleotide sequence ID" value="NZ_JAEPES010000002.1"/>
</dbReference>
<keyword evidence="4" id="KW-1185">Reference proteome</keyword>
<gene>
    <name evidence="3" type="ORF">IV501_07415</name>
</gene>
<feature type="domain" description="Solute-binding protein family 5" evidence="2">
    <location>
        <begin position="83"/>
        <end position="405"/>
    </location>
</feature>
<reference evidence="3" key="1">
    <citation type="submission" date="2021-01" db="EMBL/GenBank/DDBJ databases">
        <title>Lacisediminihabitans sp. nov. strain G11-30, isolated from Antarctic Soil.</title>
        <authorList>
            <person name="Li J."/>
        </authorList>
    </citation>
    <scope>NUCLEOTIDE SEQUENCE</scope>
    <source>
        <strain evidence="3">G11-30</strain>
    </source>
</reference>
<organism evidence="3 4">
    <name type="scientific">Lacisediminihabitans changchengi</name>
    <dbReference type="NCBI Taxonomy" id="2787634"/>
    <lineage>
        <taxon>Bacteria</taxon>
        <taxon>Bacillati</taxon>
        <taxon>Actinomycetota</taxon>
        <taxon>Actinomycetes</taxon>
        <taxon>Micrococcales</taxon>
        <taxon>Microbacteriaceae</taxon>
        <taxon>Lacisediminihabitans</taxon>
    </lineage>
</organism>
<dbReference type="Gene3D" id="3.40.190.10">
    <property type="entry name" value="Periplasmic binding protein-like II"/>
    <property type="match status" value="1"/>
</dbReference>
<evidence type="ECO:0000256" key="1">
    <source>
        <dbReference type="ARBA" id="ARBA00022729"/>
    </source>
</evidence>
<dbReference type="PANTHER" id="PTHR30290">
    <property type="entry name" value="PERIPLASMIC BINDING COMPONENT OF ABC TRANSPORTER"/>
    <property type="match status" value="1"/>
</dbReference>
<dbReference type="PROSITE" id="PS51257">
    <property type="entry name" value="PROKAR_LIPOPROTEIN"/>
    <property type="match status" value="1"/>
</dbReference>
<dbReference type="InterPro" id="IPR039424">
    <property type="entry name" value="SBP_5"/>
</dbReference>
<evidence type="ECO:0000313" key="3">
    <source>
        <dbReference type="EMBL" id="MBK4347457.1"/>
    </source>
</evidence>
<evidence type="ECO:0000259" key="2">
    <source>
        <dbReference type="Pfam" id="PF00496"/>
    </source>
</evidence>
<dbReference type="GO" id="GO:0015833">
    <property type="term" value="P:peptide transport"/>
    <property type="evidence" value="ECO:0007669"/>
    <property type="project" value="TreeGrafter"/>
</dbReference>
<dbReference type="Pfam" id="PF00496">
    <property type="entry name" value="SBP_bac_5"/>
    <property type="match status" value="1"/>
</dbReference>
<dbReference type="GO" id="GO:0042597">
    <property type="term" value="C:periplasmic space"/>
    <property type="evidence" value="ECO:0007669"/>
    <property type="project" value="UniProtKB-ARBA"/>
</dbReference>